<keyword evidence="3" id="KW-1185">Reference proteome</keyword>
<evidence type="ECO:0000256" key="1">
    <source>
        <dbReference type="SAM" id="Phobius"/>
    </source>
</evidence>
<proteinExistence type="predicted"/>
<protein>
    <submittedName>
        <fullName evidence="2">Uncharacterized protein</fullName>
    </submittedName>
</protein>
<name>A0A067PUI1_9AGAM</name>
<accession>A0A067PUI1</accession>
<organism evidence="2 3">
    <name type="scientific">Jaapia argillacea MUCL 33604</name>
    <dbReference type="NCBI Taxonomy" id="933084"/>
    <lineage>
        <taxon>Eukaryota</taxon>
        <taxon>Fungi</taxon>
        <taxon>Dikarya</taxon>
        <taxon>Basidiomycota</taxon>
        <taxon>Agaricomycotina</taxon>
        <taxon>Agaricomycetes</taxon>
        <taxon>Agaricomycetidae</taxon>
        <taxon>Jaapiales</taxon>
        <taxon>Jaapiaceae</taxon>
        <taxon>Jaapia</taxon>
    </lineage>
</organism>
<keyword evidence="1" id="KW-0812">Transmembrane</keyword>
<evidence type="ECO:0000313" key="3">
    <source>
        <dbReference type="Proteomes" id="UP000027265"/>
    </source>
</evidence>
<reference evidence="3" key="1">
    <citation type="journal article" date="2014" name="Proc. Natl. Acad. Sci. U.S.A.">
        <title>Extensive sampling of basidiomycete genomes demonstrates inadequacy of the white-rot/brown-rot paradigm for wood decay fungi.</title>
        <authorList>
            <person name="Riley R."/>
            <person name="Salamov A.A."/>
            <person name="Brown D.W."/>
            <person name="Nagy L.G."/>
            <person name="Floudas D."/>
            <person name="Held B.W."/>
            <person name="Levasseur A."/>
            <person name="Lombard V."/>
            <person name="Morin E."/>
            <person name="Otillar R."/>
            <person name="Lindquist E.A."/>
            <person name="Sun H."/>
            <person name="LaButti K.M."/>
            <person name="Schmutz J."/>
            <person name="Jabbour D."/>
            <person name="Luo H."/>
            <person name="Baker S.E."/>
            <person name="Pisabarro A.G."/>
            <person name="Walton J.D."/>
            <person name="Blanchette R.A."/>
            <person name="Henrissat B."/>
            <person name="Martin F."/>
            <person name="Cullen D."/>
            <person name="Hibbett D.S."/>
            <person name="Grigoriev I.V."/>
        </authorList>
    </citation>
    <scope>NUCLEOTIDE SEQUENCE [LARGE SCALE GENOMIC DNA]</scope>
    <source>
        <strain evidence="3">MUCL 33604</strain>
    </source>
</reference>
<sequence>MVCLPQTESLPASTPLFTCPIFRYTPVCVLAMSAAYIPQHIWTIPLPFSNLASGFLSTTFSLFRESGCMLVSASSFPMLHLMFNLLFIQRQAVQCTIRGLRRQGGVRMGGMGHGMEIADWVS</sequence>
<dbReference type="HOGENOM" id="CLU_2027083_0_0_1"/>
<feature type="transmembrane region" description="Helical" evidence="1">
    <location>
        <begin position="20"/>
        <end position="37"/>
    </location>
</feature>
<dbReference type="Proteomes" id="UP000027265">
    <property type="component" value="Unassembled WGS sequence"/>
</dbReference>
<keyword evidence="1" id="KW-0472">Membrane</keyword>
<dbReference type="AlphaFoldDB" id="A0A067PUI1"/>
<dbReference type="EMBL" id="KL197717">
    <property type="protein sequence ID" value="KDQ58468.1"/>
    <property type="molecule type" value="Genomic_DNA"/>
</dbReference>
<feature type="transmembrane region" description="Helical" evidence="1">
    <location>
        <begin position="69"/>
        <end position="88"/>
    </location>
</feature>
<gene>
    <name evidence="2" type="ORF">JAAARDRAFT_669366</name>
</gene>
<evidence type="ECO:0000313" key="2">
    <source>
        <dbReference type="EMBL" id="KDQ58468.1"/>
    </source>
</evidence>
<dbReference type="InParanoid" id="A0A067PUI1"/>
<keyword evidence="1" id="KW-1133">Transmembrane helix</keyword>